<keyword evidence="10 13" id="KW-0675">Receptor</keyword>
<dbReference type="PROSITE" id="PS50262">
    <property type="entry name" value="G_PROTEIN_RECEP_F1_2"/>
    <property type="match status" value="1"/>
</dbReference>
<evidence type="ECO:0000256" key="11">
    <source>
        <dbReference type="ARBA" id="ARBA00023180"/>
    </source>
</evidence>
<protein>
    <recommendedName>
        <fullName evidence="14">Olfactory receptor</fullName>
    </recommendedName>
</protein>
<name>A0A974HUI3_XENLA</name>
<dbReference type="InterPro" id="IPR000725">
    <property type="entry name" value="Olfact_rcpt"/>
</dbReference>
<evidence type="ECO:0000256" key="3">
    <source>
        <dbReference type="ARBA" id="ARBA00022606"/>
    </source>
</evidence>
<evidence type="ECO:0000256" key="9">
    <source>
        <dbReference type="ARBA" id="ARBA00023157"/>
    </source>
</evidence>
<dbReference type="PRINTS" id="PR00237">
    <property type="entry name" value="GPCRRHODOPSN"/>
</dbReference>
<dbReference type="SUPFAM" id="SSF81321">
    <property type="entry name" value="Family A G protein-coupled receptor-like"/>
    <property type="match status" value="1"/>
</dbReference>
<feature type="transmembrane region" description="Helical" evidence="14">
    <location>
        <begin position="98"/>
        <end position="120"/>
    </location>
</feature>
<evidence type="ECO:0000256" key="4">
    <source>
        <dbReference type="ARBA" id="ARBA00022692"/>
    </source>
</evidence>
<dbReference type="InterPro" id="IPR017452">
    <property type="entry name" value="GPCR_Rhodpsn_7TM"/>
</dbReference>
<evidence type="ECO:0000256" key="13">
    <source>
        <dbReference type="RuleBase" id="RU000688"/>
    </source>
</evidence>
<feature type="transmembrane region" description="Helical" evidence="14">
    <location>
        <begin position="140"/>
        <end position="164"/>
    </location>
</feature>
<dbReference type="Proteomes" id="UP000694892">
    <property type="component" value="Chromosome 3L"/>
</dbReference>
<feature type="domain" description="G-protein coupled receptors family 1 profile" evidence="15">
    <location>
        <begin position="41"/>
        <end position="290"/>
    </location>
</feature>
<dbReference type="Pfam" id="PF13853">
    <property type="entry name" value="7tm_4"/>
    <property type="match status" value="1"/>
</dbReference>
<dbReference type="EMBL" id="CM004470">
    <property type="protein sequence ID" value="OCT90740.1"/>
    <property type="molecule type" value="Genomic_DNA"/>
</dbReference>
<evidence type="ECO:0000256" key="8">
    <source>
        <dbReference type="ARBA" id="ARBA00023136"/>
    </source>
</evidence>
<comment type="subcellular location">
    <subcellularLocation>
        <location evidence="1 14">Cell membrane</location>
        <topology evidence="1 14">Multi-pass membrane protein</topology>
    </subcellularLocation>
</comment>
<dbReference type="PANTHER" id="PTHR24242:SF253">
    <property type="entry name" value="OLFACTORY RECEPTOR-RELATED"/>
    <property type="match status" value="1"/>
</dbReference>
<feature type="transmembrane region" description="Helical" evidence="14">
    <location>
        <begin position="60"/>
        <end position="86"/>
    </location>
</feature>
<accession>A0A974HUI3</accession>
<evidence type="ECO:0000313" key="16">
    <source>
        <dbReference type="EMBL" id="OCT90740.1"/>
    </source>
</evidence>
<sequence length="314" mass="35550">MGEGNQSSITEIVLLGFEGPANIRFGIFILLLIIYMGTLAGNSLIIVLVSLSPRLHSPMYFFLCHLSATDIMISSNIVPNILYFLLQGRGIISFSNCLTQLFFLGMALGVECLLLTVMSYDRYLAICRPLHYISIMDLKLQFLLVTFSWLVGFSEMCMITFSVIRLKFCGPDVINHFYCDSDCFVELSCSDTTLIDIEVIVTAFPILVFASVFIIITYVCIFCTIFGGSFTTSRQKAFSTCSSHLTVVCTYYGSLIINYMIPNSGETININKYVSLLYTVMTPLFNPIMYTLRNKDIRFTLSYYIQRFEIQDVM</sequence>
<dbReference type="AlphaFoldDB" id="A0A974HUI3"/>
<dbReference type="Gene3D" id="1.20.1070.10">
    <property type="entry name" value="Rhodopsin 7-helix transmembrane proteins"/>
    <property type="match status" value="1"/>
</dbReference>
<keyword evidence="3 14" id="KW-0716">Sensory transduction</keyword>
<dbReference type="GO" id="GO:0004984">
    <property type="term" value="F:olfactory receptor activity"/>
    <property type="evidence" value="ECO:0007669"/>
    <property type="project" value="InterPro"/>
</dbReference>
<keyword evidence="5 14" id="KW-0552">Olfaction</keyword>
<keyword evidence="6 14" id="KW-1133">Transmembrane helix</keyword>
<keyword evidence="9" id="KW-1015">Disulfide bond</keyword>
<keyword evidence="8 14" id="KW-0472">Membrane</keyword>
<feature type="transmembrane region" description="Helical" evidence="14">
    <location>
        <begin position="273"/>
        <end position="292"/>
    </location>
</feature>
<evidence type="ECO:0000313" key="17">
    <source>
        <dbReference type="Proteomes" id="UP000694892"/>
    </source>
</evidence>
<evidence type="ECO:0000259" key="15">
    <source>
        <dbReference type="PROSITE" id="PS50262"/>
    </source>
</evidence>
<dbReference type="InterPro" id="IPR000276">
    <property type="entry name" value="GPCR_Rhodpsn"/>
</dbReference>
<evidence type="ECO:0000256" key="2">
    <source>
        <dbReference type="ARBA" id="ARBA00022475"/>
    </source>
</evidence>
<dbReference type="FunFam" id="1.20.1070.10:FF:000010">
    <property type="entry name" value="Olfactory receptor"/>
    <property type="match status" value="1"/>
</dbReference>
<dbReference type="GO" id="GO:0004930">
    <property type="term" value="F:G protein-coupled receptor activity"/>
    <property type="evidence" value="ECO:0007669"/>
    <property type="project" value="UniProtKB-KW"/>
</dbReference>
<evidence type="ECO:0000256" key="12">
    <source>
        <dbReference type="ARBA" id="ARBA00023224"/>
    </source>
</evidence>
<keyword evidence="12 13" id="KW-0807">Transducer</keyword>
<comment type="similarity">
    <text evidence="13">Belongs to the G-protein coupled receptor 1 family.</text>
</comment>
<dbReference type="GO" id="GO:0005886">
    <property type="term" value="C:plasma membrane"/>
    <property type="evidence" value="ECO:0007669"/>
    <property type="project" value="UniProtKB-SubCell"/>
</dbReference>
<dbReference type="PRINTS" id="PR00245">
    <property type="entry name" value="OLFACTORYR"/>
</dbReference>
<proteinExistence type="inferred from homology"/>
<gene>
    <name evidence="16" type="ORF">XELAEV_18019357mg</name>
</gene>
<feature type="transmembrane region" description="Helical" evidence="14">
    <location>
        <begin position="242"/>
        <end position="261"/>
    </location>
</feature>
<dbReference type="OMA" id="GPANIRF"/>
<evidence type="ECO:0000256" key="6">
    <source>
        <dbReference type="ARBA" id="ARBA00022989"/>
    </source>
</evidence>
<keyword evidence="2 14" id="KW-1003">Cell membrane</keyword>
<organism evidence="16 17">
    <name type="scientific">Xenopus laevis</name>
    <name type="common">African clawed frog</name>
    <dbReference type="NCBI Taxonomy" id="8355"/>
    <lineage>
        <taxon>Eukaryota</taxon>
        <taxon>Metazoa</taxon>
        <taxon>Chordata</taxon>
        <taxon>Craniata</taxon>
        <taxon>Vertebrata</taxon>
        <taxon>Euteleostomi</taxon>
        <taxon>Amphibia</taxon>
        <taxon>Batrachia</taxon>
        <taxon>Anura</taxon>
        <taxon>Pipoidea</taxon>
        <taxon>Pipidae</taxon>
        <taxon>Xenopodinae</taxon>
        <taxon>Xenopus</taxon>
        <taxon>Xenopus</taxon>
    </lineage>
</organism>
<evidence type="ECO:0000256" key="7">
    <source>
        <dbReference type="ARBA" id="ARBA00023040"/>
    </source>
</evidence>
<dbReference type="PANTHER" id="PTHR24242">
    <property type="entry name" value="G-PROTEIN COUPLED RECEPTOR"/>
    <property type="match status" value="1"/>
</dbReference>
<feature type="transmembrane region" description="Helical" evidence="14">
    <location>
        <begin position="206"/>
        <end position="230"/>
    </location>
</feature>
<keyword evidence="4 13" id="KW-0812">Transmembrane</keyword>
<dbReference type="PROSITE" id="PS00237">
    <property type="entry name" value="G_PROTEIN_RECEP_F1_1"/>
    <property type="match status" value="1"/>
</dbReference>
<evidence type="ECO:0000256" key="10">
    <source>
        <dbReference type="ARBA" id="ARBA00023170"/>
    </source>
</evidence>
<reference evidence="17" key="1">
    <citation type="journal article" date="2016" name="Nature">
        <title>Genome evolution in the allotetraploid frog Xenopus laevis.</title>
        <authorList>
            <person name="Session A.M."/>
            <person name="Uno Y."/>
            <person name="Kwon T."/>
            <person name="Chapman J.A."/>
            <person name="Toyoda A."/>
            <person name="Takahashi S."/>
            <person name="Fukui A."/>
            <person name="Hikosaka A."/>
            <person name="Suzuki A."/>
            <person name="Kondo M."/>
            <person name="van Heeringen S.J."/>
            <person name="Quigley I."/>
            <person name="Heinz S."/>
            <person name="Ogino H."/>
            <person name="Ochi H."/>
            <person name="Hellsten U."/>
            <person name="Lyons J.B."/>
            <person name="Simakov O."/>
            <person name="Putnam N."/>
            <person name="Stites J."/>
            <person name="Kuroki Y."/>
            <person name="Tanaka T."/>
            <person name="Michiue T."/>
            <person name="Watanabe M."/>
            <person name="Bogdanovic O."/>
            <person name="Lister R."/>
            <person name="Georgiou G."/>
            <person name="Paranjpe S.S."/>
            <person name="van Kruijsbergen I."/>
            <person name="Shu S."/>
            <person name="Carlson J."/>
            <person name="Kinoshita T."/>
            <person name="Ohta Y."/>
            <person name="Mawaribuchi S."/>
            <person name="Jenkins J."/>
            <person name="Grimwood J."/>
            <person name="Schmutz J."/>
            <person name="Mitros T."/>
            <person name="Mozaffari S.V."/>
            <person name="Suzuki Y."/>
            <person name="Haramoto Y."/>
            <person name="Yamamoto T.S."/>
            <person name="Takagi C."/>
            <person name="Heald R."/>
            <person name="Miller K."/>
            <person name="Haudenschild C."/>
            <person name="Kitzman J."/>
            <person name="Nakayama T."/>
            <person name="Izutsu Y."/>
            <person name="Robert J."/>
            <person name="Fortriede J."/>
            <person name="Burns K."/>
            <person name="Lotay V."/>
            <person name="Karimi K."/>
            <person name="Yasuoka Y."/>
            <person name="Dichmann D.S."/>
            <person name="Flajnik M.F."/>
            <person name="Houston D.W."/>
            <person name="Shendure J."/>
            <person name="DuPasquier L."/>
            <person name="Vize P.D."/>
            <person name="Zorn A.M."/>
            <person name="Ito M."/>
            <person name="Marcotte E.M."/>
            <person name="Wallingford J.B."/>
            <person name="Ito Y."/>
            <person name="Asashima M."/>
            <person name="Ueno N."/>
            <person name="Matsuda Y."/>
            <person name="Veenstra G.J."/>
            <person name="Fujiyama A."/>
            <person name="Harland R.M."/>
            <person name="Taira M."/>
            <person name="Rokhsar D.S."/>
        </authorList>
    </citation>
    <scope>NUCLEOTIDE SEQUENCE [LARGE SCALE GENOMIC DNA]</scope>
    <source>
        <strain evidence="17">J</strain>
    </source>
</reference>
<keyword evidence="11" id="KW-0325">Glycoprotein</keyword>
<feature type="transmembrane region" description="Helical" evidence="14">
    <location>
        <begin position="25"/>
        <end position="48"/>
    </location>
</feature>
<keyword evidence="7 13" id="KW-0297">G-protein coupled receptor</keyword>
<evidence type="ECO:0000256" key="14">
    <source>
        <dbReference type="RuleBase" id="RU363047"/>
    </source>
</evidence>
<dbReference type="InterPro" id="IPR050939">
    <property type="entry name" value="Olfactory_GPCR1"/>
</dbReference>
<evidence type="ECO:0000256" key="1">
    <source>
        <dbReference type="ARBA" id="ARBA00004651"/>
    </source>
</evidence>
<evidence type="ECO:0000256" key="5">
    <source>
        <dbReference type="ARBA" id="ARBA00022725"/>
    </source>
</evidence>